<evidence type="ECO:0000313" key="3">
    <source>
        <dbReference type="Proteomes" id="UP000013165"/>
    </source>
</evidence>
<dbReference type="eggNOG" id="COG1073">
    <property type="taxonomic scope" value="Bacteria"/>
</dbReference>
<dbReference type="Pfam" id="PF00561">
    <property type="entry name" value="Abhydrolase_1"/>
    <property type="match status" value="1"/>
</dbReference>
<dbReference type="InterPro" id="IPR000073">
    <property type="entry name" value="AB_hydrolase_1"/>
</dbReference>
<keyword evidence="3" id="KW-1185">Reference proteome</keyword>
<evidence type="ECO:0000313" key="2">
    <source>
        <dbReference type="EMBL" id="ENO13990.1"/>
    </source>
</evidence>
<dbReference type="PANTHER" id="PTHR43194">
    <property type="entry name" value="HYDROLASE ALPHA/BETA FOLD FAMILY"/>
    <property type="match status" value="1"/>
</dbReference>
<organism evidence="2 3">
    <name type="scientific">Marinobacter nanhaiticus D15-8W</name>
    <dbReference type="NCBI Taxonomy" id="626887"/>
    <lineage>
        <taxon>Bacteria</taxon>
        <taxon>Pseudomonadati</taxon>
        <taxon>Pseudomonadota</taxon>
        <taxon>Gammaproteobacteria</taxon>
        <taxon>Pseudomonadales</taxon>
        <taxon>Marinobacteraceae</taxon>
        <taxon>Marinobacter</taxon>
    </lineage>
</organism>
<dbReference type="Gene3D" id="3.40.50.1820">
    <property type="entry name" value="alpha/beta hydrolase"/>
    <property type="match status" value="1"/>
</dbReference>
<accession>N6VUY5</accession>
<dbReference type="STRING" id="626887.J057_21380"/>
<dbReference type="PATRIC" id="fig|626887.3.peg.4282"/>
<dbReference type="EMBL" id="APLQ01000014">
    <property type="protein sequence ID" value="ENO13990.1"/>
    <property type="molecule type" value="Genomic_DNA"/>
</dbReference>
<proteinExistence type="predicted"/>
<gene>
    <name evidence="2" type="ORF">J057_21380</name>
</gene>
<sequence length="269" mass="30071">MQTQDLRVSLGEGMTVEARRIQYPRSNGPTLVFLHESLGNIDLWRRFPQRLSEATGFDALIYNRLGYGDSSDEPLPRPYDYQEREGAVVLPRLLDALDLDEVILIGHSDGGSIALIAAGVLGDRVKGLITMAAHTYADYLTTEGIQAMKVRYEETNLREKLQRYHGSRTDDLFSAWHTVWLDEDFNASMDFSHWLARIQCPSMIIQGDADEYGVPEQVTDIVAGIGPSARALFMPGTGHSPHLEQPEPLVEFVCDFLLSDSSVKNQVLC</sequence>
<protein>
    <submittedName>
        <fullName evidence="2">Alpha/beta hydrolase</fullName>
    </submittedName>
</protein>
<keyword evidence="2" id="KW-0378">Hydrolase</keyword>
<feature type="domain" description="AB hydrolase-1" evidence="1">
    <location>
        <begin position="29"/>
        <end position="185"/>
    </location>
</feature>
<dbReference type="InterPro" id="IPR029058">
    <property type="entry name" value="AB_hydrolase_fold"/>
</dbReference>
<reference evidence="2 3" key="1">
    <citation type="journal article" date="2013" name="Genome Announc.">
        <title>Genome Sequence of the Polycyclic Aromatic Hydrocarbon-Degrading Bacterium Strain Marinobacter nanhaiticus D15-8WT.</title>
        <authorList>
            <person name="Cui Z."/>
            <person name="Gao W."/>
            <person name="Li Q."/>
            <person name="Xu G."/>
            <person name="Zheng L."/>
        </authorList>
    </citation>
    <scope>NUCLEOTIDE SEQUENCE [LARGE SCALE GENOMIC DNA]</scope>
    <source>
        <strain evidence="2 3">D15-8W</strain>
    </source>
</reference>
<evidence type="ECO:0000259" key="1">
    <source>
        <dbReference type="Pfam" id="PF00561"/>
    </source>
</evidence>
<comment type="caution">
    <text evidence="2">The sequence shown here is derived from an EMBL/GenBank/DDBJ whole genome shotgun (WGS) entry which is preliminary data.</text>
</comment>
<dbReference type="RefSeq" id="WP_004582211.1">
    <property type="nucleotide sequence ID" value="NZ_AP028878.1"/>
</dbReference>
<dbReference type="InterPro" id="IPR050228">
    <property type="entry name" value="Carboxylesterase_BioH"/>
</dbReference>
<dbReference type="OrthoDB" id="9779853at2"/>
<dbReference type="SUPFAM" id="SSF53474">
    <property type="entry name" value="alpha/beta-Hydrolases"/>
    <property type="match status" value="1"/>
</dbReference>
<dbReference type="PANTHER" id="PTHR43194:SF2">
    <property type="entry name" value="PEROXISOMAL MEMBRANE PROTEIN LPX1"/>
    <property type="match status" value="1"/>
</dbReference>
<name>N6VUY5_9GAMM</name>
<dbReference type="Proteomes" id="UP000013165">
    <property type="component" value="Unassembled WGS sequence"/>
</dbReference>
<dbReference type="GO" id="GO:0016787">
    <property type="term" value="F:hydrolase activity"/>
    <property type="evidence" value="ECO:0007669"/>
    <property type="project" value="UniProtKB-KW"/>
</dbReference>
<dbReference type="HOGENOM" id="CLU_020336_26_0_6"/>
<dbReference type="AlphaFoldDB" id="N6VUY5"/>